<dbReference type="GO" id="GO:0046872">
    <property type="term" value="F:metal ion binding"/>
    <property type="evidence" value="ECO:0007669"/>
    <property type="project" value="UniProtKB-KW"/>
</dbReference>
<dbReference type="RefSeq" id="WP_139573274.1">
    <property type="nucleotide sequence ID" value="NZ_VDMA02000003.1"/>
</dbReference>
<dbReference type="InterPro" id="IPR029060">
    <property type="entry name" value="PIN-like_dom_sf"/>
</dbReference>
<feature type="domain" description="PIN" evidence="5">
    <location>
        <begin position="1"/>
        <end position="126"/>
    </location>
</feature>
<dbReference type="SUPFAM" id="SSF88723">
    <property type="entry name" value="PIN domain-like"/>
    <property type="match status" value="1"/>
</dbReference>
<protein>
    <submittedName>
        <fullName evidence="6">PIN domain-containing protein</fullName>
    </submittedName>
</protein>
<sequence>MIVIADTSGIIAASDRDAAESTDCQSILREAGTVVISPLVLAEVDHLAKVRFGSAARAQIIAFILSNARRLRFQVPEVSTEVLEAACAVRHRYASMDLDLADAVNVVLAAEFRTDAMLTLDRRDFRAVRPLTPHKAFRLLPDDM</sequence>
<proteinExistence type="predicted"/>
<dbReference type="Gene3D" id="3.40.50.1010">
    <property type="entry name" value="5'-nuclease"/>
    <property type="match status" value="1"/>
</dbReference>
<dbReference type="EMBL" id="VDMA02000003">
    <property type="protein sequence ID" value="KAB8186339.1"/>
    <property type="molecule type" value="Genomic_DNA"/>
</dbReference>
<dbReference type="Pfam" id="PF01850">
    <property type="entry name" value="PIN"/>
    <property type="match status" value="1"/>
</dbReference>
<name>A0A5N6C0Q2_9ACTN</name>
<evidence type="ECO:0000256" key="1">
    <source>
        <dbReference type="ARBA" id="ARBA00022722"/>
    </source>
</evidence>
<evidence type="ECO:0000256" key="2">
    <source>
        <dbReference type="ARBA" id="ARBA00022723"/>
    </source>
</evidence>
<reference evidence="6 7" key="1">
    <citation type="submission" date="2019-10" db="EMBL/GenBank/DDBJ databases">
        <title>Nonomuraea sp. nov., isolated from Phyllanthus amarus.</title>
        <authorList>
            <person name="Klykleung N."/>
            <person name="Tanasupawat S."/>
        </authorList>
    </citation>
    <scope>NUCLEOTIDE SEQUENCE [LARGE SCALE GENOMIC DNA]</scope>
    <source>
        <strain evidence="6 7">CR1-09</strain>
    </source>
</reference>
<comment type="caution">
    <text evidence="6">The sequence shown here is derived from an EMBL/GenBank/DDBJ whole genome shotgun (WGS) entry which is preliminary data.</text>
</comment>
<evidence type="ECO:0000259" key="5">
    <source>
        <dbReference type="SMART" id="SM00670"/>
    </source>
</evidence>
<evidence type="ECO:0000313" key="6">
    <source>
        <dbReference type="EMBL" id="KAB8186339.1"/>
    </source>
</evidence>
<keyword evidence="7" id="KW-1185">Reference proteome</keyword>
<dbReference type="AlphaFoldDB" id="A0A5N6C0Q2"/>
<dbReference type="Proteomes" id="UP000313066">
    <property type="component" value="Unassembled WGS sequence"/>
</dbReference>
<evidence type="ECO:0000313" key="7">
    <source>
        <dbReference type="Proteomes" id="UP000313066"/>
    </source>
</evidence>
<organism evidence="6 7">
    <name type="scientific">Microbispora catharanthi</name>
    <dbReference type="NCBI Taxonomy" id="1712871"/>
    <lineage>
        <taxon>Bacteria</taxon>
        <taxon>Bacillati</taxon>
        <taxon>Actinomycetota</taxon>
        <taxon>Actinomycetes</taxon>
        <taxon>Streptosporangiales</taxon>
        <taxon>Streptosporangiaceae</taxon>
        <taxon>Microbispora</taxon>
    </lineage>
</organism>
<keyword evidence="2" id="KW-0479">Metal-binding</keyword>
<dbReference type="GO" id="GO:0004518">
    <property type="term" value="F:nuclease activity"/>
    <property type="evidence" value="ECO:0007669"/>
    <property type="project" value="UniProtKB-KW"/>
</dbReference>
<gene>
    <name evidence="6" type="ORF">FH610_005850</name>
</gene>
<dbReference type="SMART" id="SM00670">
    <property type="entry name" value="PINc"/>
    <property type="match status" value="1"/>
</dbReference>
<dbReference type="InterPro" id="IPR002716">
    <property type="entry name" value="PIN_dom"/>
</dbReference>
<dbReference type="GO" id="GO:0016787">
    <property type="term" value="F:hydrolase activity"/>
    <property type="evidence" value="ECO:0007669"/>
    <property type="project" value="UniProtKB-KW"/>
</dbReference>
<keyword evidence="1" id="KW-0540">Nuclease</keyword>
<keyword evidence="3" id="KW-0378">Hydrolase</keyword>
<evidence type="ECO:0000256" key="3">
    <source>
        <dbReference type="ARBA" id="ARBA00022801"/>
    </source>
</evidence>
<keyword evidence="4" id="KW-0460">Magnesium</keyword>
<accession>A0A5N6C0Q2</accession>
<evidence type="ECO:0000256" key="4">
    <source>
        <dbReference type="ARBA" id="ARBA00022842"/>
    </source>
</evidence>